<sequence length="450" mass="50162">MLDFASLCDKAQADGKFLPLGDLANDIHPLFARENFLGDIDYETLIPCLRLLTRILDTPQIRHYLYVTWFGRNERVGLWDTYDRVLEAYNSDRAKITSLSDDDIKAVQQKLNCLAKMVKFRVSGVEERRKQGWCTSTVRPAVPGVSRPSGAPPGHPNDLPGLSSTIFLAQFWYDAINQVPSSDSDSDSAPATLGLDRFSVTMVLLHEFGHAAHFAAIGSRHEDFFADSALAEAGFEIHARLLGACYEAQPGVIRASKLHQWPNKAVAERYEYKLPCRTLESPAVPEQHWRWFLPERFALAMQHEWFWQWAAEAGPTAFVPPGVAQVVRVWQRTKVRPPVSPTIAELFAVDGGASGAETRVAMPRRARQTVTMRERRERAEAWAVVAAGIGSLTLKGSVDAPALDQTQDRTGRDHAGKDQAEKGQTEKDPTKNDQMKTAQQTITAVEQAEQ</sequence>
<proteinExistence type="predicted"/>
<feature type="compositionally biased region" description="Basic and acidic residues" evidence="1">
    <location>
        <begin position="406"/>
        <end position="434"/>
    </location>
</feature>
<protein>
    <submittedName>
        <fullName evidence="2">Uncharacterized protein</fullName>
    </submittedName>
</protein>
<name>A0AAV9JJT8_9PEZI</name>
<gene>
    <name evidence="2" type="ORF">LTR36_002864</name>
</gene>
<feature type="compositionally biased region" description="Polar residues" evidence="1">
    <location>
        <begin position="435"/>
        <end position="450"/>
    </location>
</feature>
<dbReference type="EMBL" id="JAVFHQ010000019">
    <property type="protein sequence ID" value="KAK4545514.1"/>
    <property type="molecule type" value="Genomic_DNA"/>
</dbReference>
<reference evidence="2 3" key="1">
    <citation type="submission" date="2021-11" db="EMBL/GenBank/DDBJ databases">
        <title>Black yeast isolated from Biological Soil Crust.</title>
        <authorList>
            <person name="Kurbessoian T."/>
        </authorList>
    </citation>
    <scope>NUCLEOTIDE SEQUENCE [LARGE SCALE GENOMIC DNA]</scope>
    <source>
        <strain evidence="2 3">CCFEE 5522</strain>
    </source>
</reference>
<dbReference type="AlphaFoldDB" id="A0AAV9JJT8"/>
<organism evidence="2 3">
    <name type="scientific">Oleoguttula mirabilis</name>
    <dbReference type="NCBI Taxonomy" id="1507867"/>
    <lineage>
        <taxon>Eukaryota</taxon>
        <taxon>Fungi</taxon>
        <taxon>Dikarya</taxon>
        <taxon>Ascomycota</taxon>
        <taxon>Pezizomycotina</taxon>
        <taxon>Dothideomycetes</taxon>
        <taxon>Dothideomycetidae</taxon>
        <taxon>Mycosphaerellales</taxon>
        <taxon>Teratosphaeriaceae</taxon>
        <taxon>Oleoguttula</taxon>
    </lineage>
</organism>
<comment type="caution">
    <text evidence="2">The sequence shown here is derived from an EMBL/GenBank/DDBJ whole genome shotgun (WGS) entry which is preliminary data.</text>
</comment>
<dbReference type="Proteomes" id="UP001324427">
    <property type="component" value="Unassembled WGS sequence"/>
</dbReference>
<evidence type="ECO:0000313" key="2">
    <source>
        <dbReference type="EMBL" id="KAK4545514.1"/>
    </source>
</evidence>
<keyword evidence="3" id="KW-1185">Reference proteome</keyword>
<accession>A0AAV9JJT8</accession>
<evidence type="ECO:0000256" key="1">
    <source>
        <dbReference type="SAM" id="MobiDB-lite"/>
    </source>
</evidence>
<evidence type="ECO:0000313" key="3">
    <source>
        <dbReference type="Proteomes" id="UP001324427"/>
    </source>
</evidence>
<feature type="region of interest" description="Disordered" evidence="1">
    <location>
        <begin position="400"/>
        <end position="450"/>
    </location>
</feature>